<reference evidence="2" key="1">
    <citation type="submission" date="2022-11" db="UniProtKB">
        <authorList>
            <consortium name="WormBaseParasite"/>
        </authorList>
    </citation>
    <scope>IDENTIFICATION</scope>
</reference>
<organism evidence="1 2">
    <name type="scientific">Romanomermis culicivorax</name>
    <name type="common">Nematode worm</name>
    <dbReference type="NCBI Taxonomy" id="13658"/>
    <lineage>
        <taxon>Eukaryota</taxon>
        <taxon>Metazoa</taxon>
        <taxon>Ecdysozoa</taxon>
        <taxon>Nematoda</taxon>
        <taxon>Enoplea</taxon>
        <taxon>Dorylaimia</taxon>
        <taxon>Mermithida</taxon>
        <taxon>Mermithoidea</taxon>
        <taxon>Mermithidae</taxon>
        <taxon>Romanomermis</taxon>
    </lineage>
</organism>
<keyword evidence="1" id="KW-1185">Reference proteome</keyword>
<evidence type="ECO:0000313" key="1">
    <source>
        <dbReference type="Proteomes" id="UP000887565"/>
    </source>
</evidence>
<protein>
    <submittedName>
        <fullName evidence="2">Uncharacterized protein</fullName>
    </submittedName>
</protein>
<dbReference type="WBParaSite" id="nRc.2.0.1.t29369-RA">
    <property type="protein sequence ID" value="nRc.2.0.1.t29369-RA"/>
    <property type="gene ID" value="nRc.2.0.1.g29369"/>
</dbReference>
<accession>A0A915JTI8</accession>
<sequence length="127" mass="15080">MRNLMMRSFYTQNYTESWQLSKQSRSTMEKSHRPSSAITIPLGVHSPVLYCQKDRSLRDKTIPPQQYSVSGNIVTQPWNATCLWPLILDFLKLRRKRYFRRLHYHSSYYYCPKKNSFAVCAGLRPIL</sequence>
<evidence type="ECO:0000313" key="2">
    <source>
        <dbReference type="WBParaSite" id="nRc.2.0.1.t29369-RA"/>
    </source>
</evidence>
<proteinExistence type="predicted"/>
<dbReference type="Proteomes" id="UP000887565">
    <property type="component" value="Unplaced"/>
</dbReference>
<name>A0A915JTI8_ROMCU</name>
<dbReference type="AlphaFoldDB" id="A0A915JTI8"/>